<reference evidence="5" key="1">
    <citation type="submission" date="2025-08" db="UniProtKB">
        <authorList>
            <consortium name="RefSeq"/>
        </authorList>
    </citation>
    <scope>IDENTIFICATION</scope>
</reference>
<keyword evidence="3" id="KW-0732">Signal</keyword>
<proteinExistence type="predicted"/>
<gene>
    <name evidence="5" type="primary">LOC106062917</name>
</gene>
<evidence type="ECO:0000313" key="5">
    <source>
        <dbReference type="RefSeq" id="XP_055866168.1"/>
    </source>
</evidence>
<evidence type="ECO:0000313" key="4">
    <source>
        <dbReference type="Proteomes" id="UP001165740"/>
    </source>
</evidence>
<feature type="chain" id="PRO_5040888742" evidence="3">
    <location>
        <begin position="26"/>
        <end position="347"/>
    </location>
</feature>
<dbReference type="AlphaFoldDB" id="A0A9W2YTP3"/>
<evidence type="ECO:0000256" key="2">
    <source>
        <dbReference type="SAM" id="Phobius"/>
    </source>
</evidence>
<sequence length="347" mass="39183">MLMCAATVVIFTGFLAVAIMSSTLTVYEVEFVDGMKCDMWSKVNNLLCFGGNVNFQKPPQNIGEAVYIDITLADSNISNLLSIIDFDECGNLSFMLEHKNKKMCACTGSLNDMFNYTCAKRVKTSDSHSIIRAFVQNLNGQSVINVSFRFPLVSKEESSSIPESETTKAKQFESVSSSIPESETTKAKQFENVYTWLMVVSIATVVILFIVSVFLAICCFYIWRANKKKAQVIQDKDEEIKRYKEENNFWKLQVSHSENELTIVKKELQCFKDRAALEPHNKSTEMLPSIPVSTSKYLKPNLTNSTFVQEPSDVMDDCLESGNIPLLNIRVTEEDNDIFDVNKPFSD</sequence>
<feature type="signal peptide" evidence="3">
    <location>
        <begin position="1"/>
        <end position="25"/>
    </location>
</feature>
<feature type="transmembrane region" description="Helical" evidence="2">
    <location>
        <begin position="193"/>
        <end position="223"/>
    </location>
</feature>
<dbReference type="RefSeq" id="XP_055866168.1">
    <property type="nucleotide sequence ID" value="XM_056010193.1"/>
</dbReference>
<keyword evidence="2" id="KW-0812">Transmembrane</keyword>
<feature type="coiled-coil region" evidence="1">
    <location>
        <begin position="226"/>
        <end position="260"/>
    </location>
</feature>
<evidence type="ECO:0000256" key="1">
    <source>
        <dbReference type="SAM" id="Coils"/>
    </source>
</evidence>
<protein>
    <submittedName>
        <fullName evidence="5">Uncharacterized protein LOC106062917</fullName>
    </submittedName>
</protein>
<dbReference type="Proteomes" id="UP001165740">
    <property type="component" value="Chromosome 14"/>
</dbReference>
<accession>A0A9W2YTP3</accession>
<name>A0A9W2YTP3_BIOGL</name>
<organism evidence="4 5">
    <name type="scientific">Biomphalaria glabrata</name>
    <name type="common">Bloodfluke planorb</name>
    <name type="synonym">Freshwater snail</name>
    <dbReference type="NCBI Taxonomy" id="6526"/>
    <lineage>
        <taxon>Eukaryota</taxon>
        <taxon>Metazoa</taxon>
        <taxon>Spiralia</taxon>
        <taxon>Lophotrochozoa</taxon>
        <taxon>Mollusca</taxon>
        <taxon>Gastropoda</taxon>
        <taxon>Heterobranchia</taxon>
        <taxon>Euthyneura</taxon>
        <taxon>Panpulmonata</taxon>
        <taxon>Hygrophila</taxon>
        <taxon>Lymnaeoidea</taxon>
        <taxon>Planorbidae</taxon>
        <taxon>Biomphalaria</taxon>
    </lineage>
</organism>
<keyword evidence="2" id="KW-0472">Membrane</keyword>
<keyword evidence="1" id="KW-0175">Coiled coil</keyword>
<evidence type="ECO:0000256" key="3">
    <source>
        <dbReference type="SAM" id="SignalP"/>
    </source>
</evidence>
<dbReference type="GeneID" id="106062917"/>
<dbReference type="OrthoDB" id="10411728at2759"/>
<keyword evidence="4" id="KW-1185">Reference proteome</keyword>
<keyword evidence="2" id="KW-1133">Transmembrane helix</keyword>